<proteinExistence type="predicted"/>
<dbReference type="Proteomes" id="UP001042704">
    <property type="component" value="Chromosome"/>
</dbReference>
<gene>
    <name evidence="1" type="ORF">RJ40_11915</name>
</gene>
<dbReference type="KEGG" id="maqe:RJ40_11915"/>
<reference evidence="1" key="2">
    <citation type="submission" date="2019-02" db="EMBL/GenBank/DDBJ databases">
        <authorList>
            <person name="Chen S.-C."/>
            <person name="Chien H.-H."/>
            <person name="Lai M.-C."/>
        </authorList>
    </citation>
    <scope>NUCLEOTIDE SEQUENCE</scope>
    <source>
        <strain evidence="1">N2F9704</strain>
    </source>
</reference>
<keyword evidence="2" id="KW-1185">Reference proteome</keyword>
<accession>A0A8A3S9D1</accession>
<protein>
    <submittedName>
        <fullName evidence="1">DUF2703 domain-containing protein</fullName>
    </submittedName>
</protein>
<evidence type="ECO:0000313" key="1">
    <source>
        <dbReference type="EMBL" id="QSZ68463.1"/>
    </source>
</evidence>
<evidence type="ECO:0000313" key="2">
    <source>
        <dbReference type="Proteomes" id="UP001042704"/>
    </source>
</evidence>
<dbReference type="InterPro" id="IPR021219">
    <property type="entry name" value="DUF2703"/>
</dbReference>
<reference evidence="1" key="1">
    <citation type="journal article" date="2001" name="Int. J. Syst. Evol. Microbiol.">
        <title>Methanofollis aquaemaris sp. nov., a methanogen isolated from an aquaculture fish pond.</title>
        <authorList>
            <person name="Lai M.C."/>
            <person name="Chen S.C."/>
        </authorList>
    </citation>
    <scope>NUCLEOTIDE SEQUENCE</scope>
    <source>
        <strain evidence="1">N2F9704</strain>
    </source>
</reference>
<dbReference type="EMBL" id="CP036172">
    <property type="protein sequence ID" value="QSZ68463.1"/>
    <property type="molecule type" value="Genomic_DNA"/>
</dbReference>
<dbReference type="AlphaFoldDB" id="A0A8A3S9D1"/>
<organism evidence="1 2">
    <name type="scientific">Methanofollis aquaemaris</name>
    <dbReference type="NCBI Taxonomy" id="126734"/>
    <lineage>
        <taxon>Archaea</taxon>
        <taxon>Methanobacteriati</taxon>
        <taxon>Methanobacteriota</taxon>
        <taxon>Stenosarchaea group</taxon>
        <taxon>Methanomicrobia</taxon>
        <taxon>Methanomicrobiales</taxon>
        <taxon>Methanomicrobiaceae</taxon>
        <taxon>Methanofollis</taxon>
    </lineage>
</organism>
<sequence length="157" mass="16648">MPPTPALVVDGDLKVAGRVATVPEIKALLQETVLVVEWRHIGEDIDATCERCAATGRVLAAVVEEVRPALAARGVRVEMVETVLPAERIAESNTILFNGTPLEDLLEEVRVEMTPCASCSCIVGTDASCRAIVCGDETCEAVPADLIRRAALKAAGR</sequence>
<name>A0A8A3S9D1_9EURY</name>
<dbReference type="Pfam" id="PF10865">
    <property type="entry name" value="DUF2703"/>
    <property type="match status" value="1"/>
</dbReference>